<dbReference type="PANTHER" id="PTHR43630:SF1">
    <property type="entry name" value="POLY-BETA-1,6-N-ACETYL-D-GLUCOSAMINE SYNTHASE"/>
    <property type="match status" value="1"/>
</dbReference>
<dbReference type="InterPro" id="IPR001173">
    <property type="entry name" value="Glyco_trans_2-like"/>
</dbReference>
<gene>
    <name evidence="5" type="ORF">A2627_02345</name>
</gene>
<comment type="similarity">
    <text evidence="1">Belongs to the glycosyltransferase 2 family.</text>
</comment>
<protein>
    <recommendedName>
        <fullName evidence="4">Glycosyltransferase 2-like domain-containing protein</fullName>
    </recommendedName>
</protein>
<dbReference type="PANTHER" id="PTHR43630">
    <property type="entry name" value="POLY-BETA-1,6-N-ACETYL-D-GLUCOSAMINE SYNTHASE"/>
    <property type="match status" value="1"/>
</dbReference>
<accession>A0A1F7YF50</accession>
<sequence length="299" mass="34923">MENKIFTLTIGIPAHNEENNIGRLLDSILRQKKTNYKLIKIVVICDGCKDNTAKIVKYYSKKYKFIELINDGKRMGKPKRMNSLYANNKSDIFMSVDADIVLEGQNILEDMVECFSDKKVALVGSNDKPISPNTFLGPMVVNWIKYWQYTFRSINNWVNPFNCTGRLIAMRNDFVNKLSVPISFAADDHFIFFKCQELGYKFKYCPSAIVYFKVPGNLSDFINQSVRFGKSGNKIRSYLGSWTDKYYHLSKKRKYLSYFKWLFYHPIKFPFALGLQFIVRLYSLFRKFDTPTGVWITAK</sequence>
<evidence type="ECO:0000313" key="5">
    <source>
        <dbReference type="EMBL" id="OGM25943.1"/>
    </source>
</evidence>
<evidence type="ECO:0000256" key="3">
    <source>
        <dbReference type="ARBA" id="ARBA00022679"/>
    </source>
</evidence>
<dbReference type="GO" id="GO:0016757">
    <property type="term" value="F:glycosyltransferase activity"/>
    <property type="evidence" value="ECO:0007669"/>
    <property type="project" value="UniProtKB-KW"/>
</dbReference>
<dbReference type="Proteomes" id="UP000178851">
    <property type="component" value="Unassembled WGS sequence"/>
</dbReference>
<name>A0A1F7YF50_9BACT</name>
<evidence type="ECO:0000256" key="2">
    <source>
        <dbReference type="ARBA" id="ARBA00022676"/>
    </source>
</evidence>
<comment type="caution">
    <text evidence="5">The sequence shown here is derived from an EMBL/GenBank/DDBJ whole genome shotgun (WGS) entry which is preliminary data.</text>
</comment>
<dbReference type="EMBL" id="MGGI01000018">
    <property type="protein sequence ID" value="OGM25943.1"/>
    <property type="molecule type" value="Genomic_DNA"/>
</dbReference>
<dbReference type="SUPFAM" id="SSF53448">
    <property type="entry name" value="Nucleotide-diphospho-sugar transferases"/>
    <property type="match status" value="1"/>
</dbReference>
<dbReference type="Pfam" id="PF00535">
    <property type="entry name" value="Glycos_transf_2"/>
    <property type="match status" value="1"/>
</dbReference>
<dbReference type="Gene3D" id="3.90.550.10">
    <property type="entry name" value="Spore Coat Polysaccharide Biosynthesis Protein SpsA, Chain A"/>
    <property type="match status" value="1"/>
</dbReference>
<evidence type="ECO:0000256" key="1">
    <source>
        <dbReference type="ARBA" id="ARBA00006739"/>
    </source>
</evidence>
<reference evidence="5 6" key="1">
    <citation type="journal article" date="2016" name="Nat. Commun.">
        <title>Thousands of microbial genomes shed light on interconnected biogeochemical processes in an aquifer system.</title>
        <authorList>
            <person name="Anantharaman K."/>
            <person name="Brown C.T."/>
            <person name="Hug L.A."/>
            <person name="Sharon I."/>
            <person name="Castelle C.J."/>
            <person name="Probst A.J."/>
            <person name="Thomas B.C."/>
            <person name="Singh A."/>
            <person name="Wilkins M.J."/>
            <person name="Karaoz U."/>
            <person name="Brodie E.L."/>
            <person name="Williams K.H."/>
            <person name="Hubbard S.S."/>
            <person name="Banfield J.F."/>
        </authorList>
    </citation>
    <scope>NUCLEOTIDE SEQUENCE [LARGE SCALE GENOMIC DNA]</scope>
</reference>
<evidence type="ECO:0000259" key="4">
    <source>
        <dbReference type="Pfam" id="PF00535"/>
    </source>
</evidence>
<feature type="domain" description="Glycosyltransferase 2-like" evidence="4">
    <location>
        <begin position="9"/>
        <end position="168"/>
    </location>
</feature>
<dbReference type="AlphaFoldDB" id="A0A1F7YF50"/>
<keyword evidence="3" id="KW-0808">Transferase</keyword>
<evidence type="ECO:0000313" key="6">
    <source>
        <dbReference type="Proteomes" id="UP000178851"/>
    </source>
</evidence>
<dbReference type="CDD" id="cd06423">
    <property type="entry name" value="CESA_like"/>
    <property type="match status" value="1"/>
</dbReference>
<dbReference type="InterPro" id="IPR029044">
    <property type="entry name" value="Nucleotide-diphossugar_trans"/>
</dbReference>
<keyword evidence="2" id="KW-0328">Glycosyltransferase</keyword>
<organism evidence="5 6">
    <name type="scientific">Candidatus Woesebacteria bacterium RIFCSPHIGHO2_01_FULL_39_28</name>
    <dbReference type="NCBI Taxonomy" id="1802496"/>
    <lineage>
        <taxon>Bacteria</taxon>
        <taxon>Candidatus Woeseibacteriota</taxon>
    </lineage>
</organism>
<proteinExistence type="inferred from homology"/>